<gene>
    <name evidence="2" type="ORF">SAMN05216244_2266</name>
</gene>
<evidence type="ECO:0000256" key="1">
    <source>
        <dbReference type="SAM" id="Phobius"/>
    </source>
</evidence>
<keyword evidence="3" id="KW-1185">Reference proteome</keyword>
<organism evidence="2 3">
    <name type="scientific">Sediminibacillus halophilus</name>
    <dbReference type="NCBI Taxonomy" id="482461"/>
    <lineage>
        <taxon>Bacteria</taxon>
        <taxon>Bacillati</taxon>
        <taxon>Bacillota</taxon>
        <taxon>Bacilli</taxon>
        <taxon>Bacillales</taxon>
        <taxon>Bacillaceae</taxon>
        <taxon>Sediminibacillus</taxon>
    </lineage>
</organism>
<evidence type="ECO:0000313" key="3">
    <source>
        <dbReference type="Proteomes" id="UP000182347"/>
    </source>
</evidence>
<name>A0A1G9S424_9BACI</name>
<proteinExistence type="predicted"/>
<dbReference type="OrthoDB" id="2901914at2"/>
<feature type="transmembrane region" description="Helical" evidence="1">
    <location>
        <begin position="35"/>
        <end position="59"/>
    </location>
</feature>
<accession>A0A1G9S424</accession>
<keyword evidence="1" id="KW-0812">Transmembrane</keyword>
<dbReference type="RefSeq" id="WP_074598904.1">
    <property type="nucleotide sequence ID" value="NZ_FNHF01000002.1"/>
</dbReference>
<dbReference type="Proteomes" id="UP000182347">
    <property type="component" value="Unassembled WGS sequence"/>
</dbReference>
<protein>
    <submittedName>
        <fullName evidence="2">Uncharacterized protein</fullName>
    </submittedName>
</protein>
<reference evidence="3" key="1">
    <citation type="submission" date="2016-10" db="EMBL/GenBank/DDBJ databases">
        <authorList>
            <person name="Varghese N."/>
            <person name="Submissions S."/>
        </authorList>
    </citation>
    <scope>NUCLEOTIDE SEQUENCE [LARGE SCALE GENOMIC DNA]</scope>
    <source>
        <strain evidence="3">CGMCC 1.6199</strain>
    </source>
</reference>
<sequence length="96" mass="10553">MNKPYSKWSAILAIIGAAAIFASYAIAPEQPEGMLVVLIQVLFFTAIITGILSLVFSFVGFRKNEPGYLKYIAPIIVCLVILTFLISFAIMVVSFF</sequence>
<dbReference type="EMBL" id="FNHF01000002">
    <property type="protein sequence ID" value="SDM30057.1"/>
    <property type="molecule type" value="Genomic_DNA"/>
</dbReference>
<feature type="transmembrane region" description="Helical" evidence="1">
    <location>
        <begin position="71"/>
        <end position="95"/>
    </location>
</feature>
<dbReference type="STRING" id="482461.SAMN05216244_2266"/>
<evidence type="ECO:0000313" key="2">
    <source>
        <dbReference type="EMBL" id="SDM30057.1"/>
    </source>
</evidence>
<keyword evidence="1" id="KW-1133">Transmembrane helix</keyword>
<dbReference type="AlphaFoldDB" id="A0A1G9S424"/>
<keyword evidence="1" id="KW-0472">Membrane</keyword>